<dbReference type="STRING" id="153496.A0U89_10370"/>
<sequence length="143" mass="15688">MGDGRVPLWLCSSVSDWTAARRGHAAILAVGNLQAGPGWLVMRNIPLASHNIWGAHGANCACCQVHDEAAQALNLLFMDRVRRRCGDFTDVVLLETPGRLPMRAASLNANKLVSARFRLKLPFSDRDTTVSKISRRHAMRIGS</sequence>
<reference evidence="1 2" key="1">
    <citation type="journal article" date="2016" name="Microb. Cell Fact.">
        <title>Dissection of exopolysaccharide biosynthesis in Kozakia baliensis.</title>
        <authorList>
            <person name="Brandt J.U."/>
            <person name="Jakob F."/>
            <person name="Behr J."/>
            <person name="Geissler A.J."/>
            <person name="Vogel R.F."/>
        </authorList>
    </citation>
    <scope>NUCLEOTIDE SEQUENCE [LARGE SCALE GENOMIC DNA]</scope>
    <source>
        <strain evidence="1 2">DSM 14400</strain>
    </source>
</reference>
<accession>A0A1D8UUZ9</accession>
<dbReference type="Proteomes" id="UP000179145">
    <property type="component" value="Chromosome"/>
</dbReference>
<dbReference type="EMBL" id="CP014674">
    <property type="protein sequence ID" value="AOX17476.1"/>
    <property type="molecule type" value="Genomic_DNA"/>
</dbReference>
<organism evidence="1 2">
    <name type="scientific">Kozakia baliensis</name>
    <dbReference type="NCBI Taxonomy" id="153496"/>
    <lineage>
        <taxon>Bacteria</taxon>
        <taxon>Pseudomonadati</taxon>
        <taxon>Pseudomonadota</taxon>
        <taxon>Alphaproteobacteria</taxon>
        <taxon>Acetobacterales</taxon>
        <taxon>Acetobacteraceae</taxon>
        <taxon>Kozakia</taxon>
    </lineage>
</organism>
<name>A0A1D8UUZ9_9PROT</name>
<evidence type="ECO:0000313" key="1">
    <source>
        <dbReference type="EMBL" id="AOX17476.1"/>
    </source>
</evidence>
<dbReference type="RefSeq" id="WP_070403065.1">
    <property type="nucleotide sequence ID" value="NZ_BJVW01000001.1"/>
</dbReference>
<evidence type="ECO:0000313" key="2">
    <source>
        <dbReference type="Proteomes" id="UP000179145"/>
    </source>
</evidence>
<gene>
    <name evidence="1" type="ORF">A0U89_10370</name>
</gene>
<keyword evidence="2" id="KW-1185">Reference proteome</keyword>
<dbReference type="KEGG" id="kba:A0U89_10370"/>
<protein>
    <submittedName>
        <fullName evidence="1">Uncharacterized protein</fullName>
    </submittedName>
</protein>
<proteinExistence type="predicted"/>
<dbReference type="OrthoDB" id="7283991at2"/>
<dbReference type="AlphaFoldDB" id="A0A1D8UUZ9"/>